<gene>
    <name evidence="2" type="ORF">DQK32_23455</name>
</gene>
<proteinExistence type="predicted"/>
<dbReference type="EMBL" id="AAGVNP010000193">
    <property type="protein sequence ID" value="EBS4548794.1"/>
    <property type="molecule type" value="Genomic_DNA"/>
</dbReference>
<dbReference type="Pfam" id="PF13333">
    <property type="entry name" value="rve_2"/>
    <property type="match status" value="1"/>
</dbReference>
<evidence type="ECO:0000313" key="2">
    <source>
        <dbReference type="EMBL" id="EBS4548794.1"/>
    </source>
</evidence>
<dbReference type="Proteomes" id="UP000839885">
    <property type="component" value="Unassembled WGS sequence"/>
</dbReference>
<dbReference type="InterPro" id="IPR001584">
    <property type="entry name" value="Integrase_cat-core"/>
</dbReference>
<protein>
    <recommendedName>
        <fullName evidence="1">Integrase catalytic domain-containing protein</fullName>
    </recommendedName>
</protein>
<accession>A0A5U9VT25</accession>
<organism evidence="2">
    <name type="scientific">Salmonella newport</name>
    <dbReference type="NCBI Taxonomy" id="108619"/>
    <lineage>
        <taxon>Bacteria</taxon>
        <taxon>Pseudomonadati</taxon>
        <taxon>Pseudomonadota</taxon>
        <taxon>Gammaproteobacteria</taxon>
        <taxon>Enterobacterales</taxon>
        <taxon>Enterobacteriaceae</taxon>
        <taxon>Salmonella</taxon>
    </lineage>
</organism>
<dbReference type="AlphaFoldDB" id="A0A5U9VT25"/>
<name>A0A5U9VT25_SALNE</name>
<feature type="domain" description="Integrase catalytic" evidence="1">
    <location>
        <begin position="19"/>
        <end position="56"/>
    </location>
</feature>
<comment type="caution">
    <text evidence="2">The sequence shown here is derived from an EMBL/GenBank/DDBJ whole genome shotgun (WGS) entry which is preliminary data.</text>
</comment>
<sequence>MIISVFQAAPCMDNAAMKNVFGTLKSECFYLNQFSRFPELRITIKDYIQYHNNERISM</sequence>
<dbReference type="GO" id="GO:0015074">
    <property type="term" value="P:DNA integration"/>
    <property type="evidence" value="ECO:0007669"/>
    <property type="project" value="InterPro"/>
</dbReference>
<reference evidence="2" key="1">
    <citation type="submission" date="2018-06" db="EMBL/GenBank/DDBJ databases">
        <authorList>
            <person name="Ashton P.M."/>
            <person name="Dallman T."/>
            <person name="Nair S."/>
            <person name="De Pinna E."/>
            <person name="Peters T."/>
            <person name="Grant K."/>
        </authorList>
    </citation>
    <scope>NUCLEOTIDE SEQUENCE [LARGE SCALE GENOMIC DNA]</scope>
    <source>
        <strain evidence="2">160804</strain>
    </source>
</reference>
<evidence type="ECO:0000259" key="1">
    <source>
        <dbReference type="Pfam" id="PF13333"/>
    </source>
</evidence>